<dbReference type="InterPro" id="IPR000352">
    <property type="entry name" value="Pep_chain_release_fac_I"/>
</dbReference>
<evidence type="ECO:0000256" key="2">
    <source>
        <dbReference type="ARBA" id="ARBA00004496"/>
    </source>
</evidence>
<dbReference type="PROSITE" id="PS00745">
    <property type="entry name" value="RF_PROK_I"/>
    <property type="match status" value="1"/>
</dbReference>
<reference evidence="10" key="1">
    <citation type="submission" date="2020-07" db="EMBL/GenBank/DDBJ databases">
        <title>Koleobacter methoxysyntrophicus gen. nov., sp. nov., a novel anaerobic bacterium isolated from deep subsurface oil field and proposal of Koleobacterales ord. nov. in the phylum Firmicutes.</title>
        <authorList>
            <person name="Sakamoto S."/>
            <person name="Tamaki H."/>
        </authorList>
    </citation>
    <scope>NUCLEOTIDE SEQUENCE</scope>
    <source>
        <strain evidence="10">NRmbB1</strain>
    </source>
</reference>
<dbReference type="Gene3D" id="6.10.140.1950">
    <property type="match status" value="1"/>
</dbReference>
<comment type="subcellular location">
    <subcellularLocation>
        <location evidence="2 8">Cytoplasm</location>
    </subcellularLocation>
</comment>
<dbReference type="Proteomes" id="UP000662904">
    <property type="component" value="Chromosome"/>
</dbReference>
<dbReference type="InterPro" id="IPR050057">
    <property type="entry name" value="Prokaryotic/Mito_RF"/>
</dbReference>
<dbReference type="InterPro" id="IPR045853">
    <property type="entry name" value="Pep_chain_release_fac_I_sf"/>
</dbReference>
<comment type="function">
    <text evidence="1 8">Peptide chain release factor 1 directs the termination of translation in response to the peptide chain termination codons UAG and UAA.</text>
</comment>
<accession>A0A8A0RJN9</accession>
<dbReference type="Pfam" id="PF00472">
    <property type="entry name" value="RF-1"/>
    <property type="match status" value="1"/>
</dbReference>
<dbReference type="GO" id="GO:0016149">
    <property type="term" value="F:translation release factor activity, codon specific"/>
    <property type="evidence" value="ECO:0007669"/>
    <property type="project" value="UniProtKB-UniRule"/>
</dbReference>
<evidence type="ECO:0000256" key="7">
    <source>
        <dbReference type="ARBA" id="ARBA00050039"/>
    </source>
</evidence>
<evidence type="ECO:0000256" key="1">
    <source>
        <dbReference type="ARBA" id="ARBA00002986"/>
    </source>
</evidence>
<evidence type="ECO:0000259" key="9">
    <source>
        <dbReference type="PROSITE" id="PS00745"/>
    </source>
</evidence>
<dbReference type="InterPro" id="IPR004373">
    <property type="entry name" value="RF-1"/>
</dbReference>
<evidence type="ECO:0000256" key="8">
    <source>
        <dbReference type="HAMAP-Rule" id="MF_00093"/>
    </source>
</evidence>
<dbReference type="FunFam" id="3.30.70.1660:FF:000002">
    <property type="entry name" value="Peptide chain release factor 1"/>
    <property type="match status" value="1"/>
</dbReference>
<organism evidence="10 11">
    <name type="scientific">Koleobacter methoxysyntrophicus</name>
    <dbReference type="NCBI Taxonomy" id="2751313"/>
    <lineage>
        <taxon>Bacteria</taxon>
        <taxon>Bacillati</taxon>
        <taxon>Bacillota</taxon>
        <taxon>Clostridia</taxon>
        <taxon>Koleobacterales</taxon>
        <taxon>Koleobacteraceae</taxon>
        <taxon>Koleobacter</taxon>
    </lineage>
</organism>
<dbReference type="Gene3D" id="3.30.70.1660">
    <property type="match status" value="2"/>
</dbReference>
<feature type="domain" description="Prokaryotic-type class I peptide chain release factors" evidence="9">
    <location>
        <begin position="226"/>
        <end position="242"/>
    </location>
</feature>
<evidence type="ECO:0000256" key="5">
    <source>
        <dbReference type="ARBA" id="ARBA00022490"/>
    </source>
</evidence>
<protein>
    <recommendedName>
        <fullName evidence="7 8">Peptide chain release factor 1</fullName>
        <shortName evidence="8">RF-1</shortName>
    </recommendedName>
</protein>
<evidence type="ECO:0000256" key="6">
    <source>
        <dbReference type="ARBA" id="ARBA00022917"/>
    </source>
</evidence>
<dbReference type="RefSeq" id="WP_206708648.1">
    <property type="nucleotide sequence ID" value="NZ_CP059066.1"/>
</dbReference>
<dbReference type="Pfam" id="PF03462">
    <property type="entry name" value="PCRF"/>
    <property type="match status" value="1"/>
</dbReference>
<evidence type="ECO:0000256" key="3">
    <source>
        <dbReference type="ARBA" id="ARBA00010835"/>
    </source>
</evidence>
<evidence type="ECO:0000313" key="11">
    <source>
        <dbReference type="Proteomes" id="UP000662904"/>
    </source>
</evidence>
<evidence type="ECO:0000313" key="10">
    <source>
        <dbReference type="EMBL" id="QSQ08433.1"/>
    </source>
</evidence>
<proteinExistence type="inferred from homology"/>
<comment type="PTM">
    <text evidence="8">Methylated by PrmC. Methylation increases the termination efficiency of RF1.</text>
</comment>
<dbReference type="FunFam" id="3.30.70.1660:FF:000004">
    <property type="entry name" value="Peptide chain release factor 1"/>
    <property type="match status" value="1"/>
</dbReference>
<evidence type="ECO:0000256" key="4">
    <source>
        <dbReference type="ARBA" id="ARBA00022481"/>
    </source>
</evidence>
<dbReference type="EMBL" id="CP059066">
    <property type="protein sequence ID" value="QSQ08433.1"/>
    <property type="molecule type" value="Genomic_DNA"/>
</dbReference>
<dbReference type="Gene3D" id="3.30.160.20">
    <property type="match status" value="1"/>
</dbReference>
<dbReference type="NCBIfam" id="NF001859">
    <property type="entry name" value="PRK00591.1"/>
    <property type="match status" value="1"/>
</dbReference>
<dbReference type="SMART" id="SM00937">
    <property type="entry name" value="PCRF"/>
    <property type="match status" value="1"/>
</dbReference>
<dbReference type="PANTHER" id="PTHR43804:SF7">
    <property type="entry name" value="LD18447P"/>
    <property type="match status" value="1"/>
</dbReference>
<dbReference type="PANTHER" id="PTHR43804">
    <property type="entry name" value="LD18447P"/>
    <property type="match status" value="1"/>
</dbReference>
<dbReference type="NCBIfam" id="TIGR00019">
    <property type="entry name" value="prfA"/>
    <property type="match status" value="1"/>
</dbReference>
<dbReference type="AlphaFoldDB" id="A0A8A0RJN9"/>
<name>A0A8A0RJN9_9FIRM</name>
<keyword evidence="11" id="KW-1185">Reference proteome</keyword>
<dbReference type="InterPro" id="IPR005139">
    <property type="entry name" value="PCRF"/>
</dbReference>
<keyword evidence="6 8" id="KW-0648">Protein biosynthesis</keyword>
<gene>
    <name evidence="8 10" type="primary">prfA</name>
    <name evidence="10" type="ORF">H0A61_00755</name>
</gene>
<feature type="modified residue" description="N5-methylglutamine" evidence="8">
    <location>
        <position position="233"/>
    </location>
</feature>
<keyword evidence="5 8" id="KW-0963">Cytoplasm</keyword>
<sequence>MLEKLKGIEERYEELTRLIGDPEIISNQAEWQKLVKEHAGLEDTVTTFREYKKVLDGIVETEELLRNETDGELRQLAQLELEELKEREKGLKETLKRLLIPKDPNDEKNVIMEIRAGAGGEEAALFAGDLFRMYSRYAERQGWKLEMMSAHYTDIGGFKEVIFMISGQGAFSKLKYESGVHRVQRIPTTESGGRIHTSTATVAVLPEAEEVDVEIDPSDLRIDVFRSSGPGGQSVNTTDSAVRITHIPTGMVVSCQDEKSQHKNREKAMKILRARLLDKVQEEKNAEIAQNRKNQVGTGDRSERIRTYNFPQGRVTDHRIGLTLHKLDLILDGDLDELIEALVMKEEAEKLKKVD</sequence>
<dbReference type="SUPFAM" id="SSF75620">
    <property type="entry name" value="Release factor"/>
    <property type="match status" value="1"/>
</dbReference>
<keyword evidence="4 8" id="KW-0488">Methylation</keyword>
<dbReference type="FunFam" id="3.30.160.20:FF:000004">
    <property type="entry name" value="Peptide chain release factor 1"/>
    <property type="match status" value="1"/>
</dbReference>
<dbReference type="HAMAP" id="MF_00093">
    <property type="entry name" value="Rel_fac_1"/>
    <property type="match status" value="1"/>
</dbReference>
<comment type="similarity">
    <text evidence="3 8">Belongs to the prokaryotic/mitochondrial release factor family.</text>
</comment>
<dbReference type="KEGG" id="kme:H0A61_00755"/>
<dbReference type="GO" id="GO:0005829">
    <property type="term" value="C:cytosol"/>
    <property type="evidence" value="ECO:0007669"/>
    <property type="project" value="UniProtKB-ARBA"/>
</dbReference>